<sequence length="210" mass="24016">MRAKRDEPAYLKRLREQRKRWRVPEIVINPFGTLLYVDESGNWQMSEWAERFLKHLRKIISIEEDPAPPVVLSIPCEQESAGLWDMILLSTGFSEFFGREDLPWPERYGGCPLGGIVALPNIGYPPGMDPYVYIDSHPKRLSNTLNHSKTLKPRQALYWVPGTSAKRTFVEMGLPIGSQDEDSLIECEEVIFCGLPEDVLQNVRRVCKAA</sequence>
<organism evidence="1 2">
    <name type="scientific">Acidithiobacillus caldus</name>
    <dbReference type="NCBI Taxonomy" id="33059"/>
    <lineage>
        <taxon>Bacteria</taxon>
        <taxon>Pseudomonadati</taxon>
        <taxon>Pseudomonadota</taxon>
        <taxon>Acidithiobacillia</taxon>
        <taxon>Acidithiobacillales</taxon>
        <taxon>Acidithiobacillaceae</taxon>
        <taxon>Acidithiobacillus</taxon>
    </lineage>
</organism>
<proteinExistence type="predicted"/>
<dbReference type="Proteomes" id="UP000175707">
    <property type="component" value="Unassembled WGS sequence"/>
</dbReference>
<comment type="caution">
    <text evidence="1">The sequence shown here is derived from an EMBL/GenBank/DDBJ whole genome shotgun (WGS) entry which is preliminary data.</text>
</comment>
<dbReference type="EMBL" id="LZYH01000771">
    <property type="protein sequence ID" value="OFC52977.1"/>
    <property type="molecule type" value="Genomic_DNA"/>
</dbReference>
<name>A0A1E7YTA7_9PROT</name>
<dbReference type="AlphaFoldDB" id="A0A1E7YTA7"/>
<protein>
    <submittedName>
        <fullName evidence="1">Uncharacterized protein</fullName>
    </submittedName>
</protein>
<gene>
    <name evidence="1" type="ORF">BAE30_11830</name>
</gene>
<evidence type="ECO:0000313" key="1">
    <source>
        <dbReference type="EMBL" id="OFC52977.1"/>
    </source>
</evidence>
<reference evidence="1 2" key="1">
    <citation type="submission" date="2016-06" db="EMBL/GenBank/DDBJ databases">
        <title>Gene turnover analysis identifies the evolutionary adaptation of the extremophile Acidithiobacillus caldus.</title>
        <authorList>
            <person name="Zhang X."/>
        </authorList>
    </citation>
    <scope>NUCLEOTIDE SEQUENCE [LARGE SCALE GENOMIC DNA]</scope>
    <source>
        <strain evidence="1 2">S1</strain>
    </source>
</reference>
<evidence type="ECO:0000313" key="2">
    <source>
        <dbReference type="Proteomes" id="UP000175707"/>
    </source>
</evidence>
<accession>A0A1E7YTA7</accession>